<dbReference type="InterPro" id="IPR019289">
    <property type="entry name" value="Phage_tail_E/E"/>
</dbReference>
<accession>A0A251ZT15</accession>
<dbReference type="Pfam" id="PF10109">
    <property type="entry name" value="Phage_TAC_7"/>
    <property type="match status" value="2"/>
</dbReference>
<sequence length="196" mass="21807">MEPTKTISLKQEITVGNEIYRELTLREPIVNELIISYKNAGEKGTAVCAYDAQIALVSSVSGVAINALEAFPTRILDEAIEYLTTFQTQNDDEICDDQWEMPLASPLQLSDGSQIASLDLKEPTVKQRKEAMKRIDAHGQGIVGGLEFQASLLMQVTEQKLPTILKLPISDFTKATNYLMRFFPDIQKVGKDLLTN</sequence>
<name>A0A251ZT15_9PROT</name>
<evidence type="ECO:0000313" key="2">
    <source>
        <dbReference type="Proteomes" id="UP000194946"/>
    </source>
</evidence>
<dbReference type="RefSeq" id="WP_086632644.1">
    <property type="nucleotide sequence ID" value="NZ_JOPB01000018.1"/>
</dbReference>
<comment type="caution">
    <text evidence="1">The sequence shown here is derived from an EMBL/GenBank/DDBJ whole genome shotgun (WGS) entry which is preliminary data.</text>
</comment>
<evidence type="ECO:0008006" key="3">
    <source>
        <dbReference type="Google" id="ProtNLM"/>
    </source>
</evidence>
<keyword evidence="2" id="KW-1185">Reference proteome</keyword>
<reference evidence="2" key="1">
    <citation type="submission" date="2014-06" db="EMBL/GenBank/DDBJ databases">
        <authorList>
            <person name="Winans N.J."/>
            <person name="Newell P.D."/>
            <person name="Douglas A.E."/>
        </authorList>
    </citation>
    <scope>NUCLEOTIDE SEQUENCE [LARGE SCALE GENOMIC DNA]</scope>
    <source>
        <strain evidence="2">DmL_052</strain>
    </source>
</reference>
<gene>
    <name evidence="1" type="ORF">HK18_01240</name>
</gene>
<protein>
    <recommendedName>
        <fullName evidence="3">Phage protein</fullName>
    </recommendedName>
</protein>
<dbReference type="Proteomes" id="UP000194946">
    <property type="component" value="Unassembled WGS sequence"/>
</dbReference>
<dbReference type="AlphaFoldDB" id="A0A251ZT15"/>
<dbReference type="EMBL" id="JOPB01000018">
    <property type="protein sequence ID" value="OUI77791.1"/>
    <property type="molecule type" value="Genomic_DNA"/>
</dbReference>
<proteinExistence type="predicted"/>
<organism evidence="1 2">
    <name type="scientific">Commensalibacter intestini</name>
    <dbReference type="NCBI Taxonomy" id="479936"/>
    <lineage>
        <taxon>Bacteria</taxon>
        <taxon>Pseudomonadati</taxon>
        <taxon>Pseudomonadota</taxon>
        <taxon>Alphaproteobacteria</taxon>
        <taxon>Acetobacterales</taxon>
        <taxon>Acetobacteraceae</taxon>
    </lineage>
</organism>
<evidence type="ECO:0000313" key="1">
    <source>
        <dbReference type="EMBL" id="OUI77791.1"/>
    </source>
</evidence>